<protein>
    <submittedName>
        <fullName evidence="4">Glycosyltransferase family 4 protein</fullName>
    </submittedName>
</protein>
<evidence type="ECO:0000313" key="4">
    <source>
        <dbReference type="EMBL" id="MCV7420826.1"/>
    </source>
</evidence>
<reference evidence="4" key="1">
    <citation type="submission" date="2020-07" db="EMBL/GenBank/DDBJ databases">
        <authorList>
            <person name="Pettersson B.M.F."/>
            <person name="Behra P.R.K."/>
            <person name="Ramesh M."/>
            <person name="Das S."/>
            <person name="Dasgupta S."/>
            <person name="Kirsebom L.A."/>
        </authorList>
    </citation>
    <scope>NUCLEOTIDE SEQUENCE</scope>
    <source>
        <strain evidence="4">DSM 44838</strain>
    </source>
</reference>
<dbReference type="Pfam" id="PF13439">
    <property type="entry name" value="Glyco_transf_4"/>
    <property type="match status" value="1"/>
</dbReference>
<dbReference type="Proteomes" id="UP001141629">
    <property type="component" value="Unassembled WGS sequence"/>
</dbReference>
<keyword evidence="2" id="KW-0808">Transferase</keyword>
<evidence type="ECO:0000313" key="5">
    <source>
        <dbReference type="Proteomes" id="UP001141629"/>
    </source>
</evidence>
<proteinExistence type="predicted"/>
<dbReference type="AlphaFoldDB" id="A0A9X2Z0J8"/>
<dbReference type="RefSeq" id="WP_263995594.1">
    <property type="nucleotide sequence ID" value="NZ_JACKVK010000005.1"/>
</dbReference>
<evidence type="ECO:0000259" key="3">
    <source>
        <dbReference type="Pfam" id="PF13439"/>
    </source>
</evidence>
<feature type="domain" description="Glycosyltransferase subfamily 4-like N-terminal" evidence="3">
    <location>
        <begin position="36"/>
        <end position="190"/>
    </location>
</feature>
<dbReference type="GO" id="GO:0016757">
    <property type="term" value="F:glycosyltransferase activity"/>
    <property type="evidence" value="ECO:0007669"/>
    <property type="project" value="UniProtKB-KW"/>
</dbReference>
<accession>A0A9X2Z0J8</accession>
<organism evidence="4 5">
    <name type="scientific">Mycobacterium yunnanensis</name>
    <dbReference type="NCBI Taxonomy" id="368477"/>
    <lineage>
        <taxon>Bacteria</taxon>
        <taxon>Bacillati</taxon>
        <taxon>Actinomycetota</taxon>
        <taxon>Actinomycetes</taxon>
        <taxon>Mycobacteriales</taxon>
        <taxon>Mycobacteriaceae</taxon>
        <taxon>Mycobacterium</taxon>
    </lineage>
</organism>
<gene>
    <name evidence="4" type="ORF">H7K45_09780</name>
</gene>
<dbReference type="Pfam" id="PF13692">
    <property type="entry name" value="Glyco_trans_1_4"/>
    <property type="match status" value="1"/>
</dbReference>
<evidence type="ECO:0000256" key="1">
    <source>
        <dbReference type="ARBA" id="ARBA00022676"/>
    </source>
</evidence>
<reference evidence="4" key="2">
    <citation type="journal article" date="2022" name="BMC Genomics">
        <title>Comparative genome analysis of mycobacteria focusing on tRNA and non-coding RNA.</title>
        <authorList>
            <person name="Behra P.R.K."/>
            <person name="Pettersson B.M.F."/>
            <person name="Ramesh M."/>
            <person name="Das S."/>
            <person name="Dasgupta S."/>
            <person name="Kirsebom L.A."/>
        </authorList>
    </citation>
    <scope>NUCLEOTIDE SEQUENCE</scope>
    <source>
        <strain evidence="4">DSM 44838</strain>
    </source>
</reference>
<keyword evidence="1" id="KW-0328">Glycosyltransferase</keyword>
<dbReference type="EMBL" id="JACKVK010000005">
    <property type="protein sequence ID" value="MCV7420826.1"/>
    <property type="molecule type" value="Genomic_DNA"/>
</dbReference>
<dbReference type="Gene3D" id="3.40.50.2000">
    <property type="entry name" value="Glycogen Phosphorylase B"/>
    <property type="match status" value="2"/>
</dbReference>
<dbReference type="SUPFAM" id="SSF53756">
    <property type="entry name" value="UDP-Glycosyltransferase/glycogen phosphorylase"/>
    <property type="match status" value="1"/>
</dbReference>
<sequence>MSLAASPRFPGLAGSVTFVTRPARAEHGAADMPTSALARELAKSGTRVVVLTAERGIDRALVERRDGCWSVSFPAWAVRWGTFSPRLSWAALQSRRADRVTHVHGCDLNAALALLGRRAPAVWTPHPYGTTGGPRPSRWSTRLRRLVTMTLVSRCAAIVCGSEAERHDFVGDFPAAANRVVVIPRGVETEAIRRAQPLPGQAPTVVCLDHGDSALRVVDVIRAFRDVPAPTQLVVVGGDRHRDELTALSETLGISDRVMITGRLGAEEMYRWFRTAAVFVAMSPSETAGMAPVEAAYAGARIILGDHRSHRRLADQFLRRCATILTDGTPAAIAAEIRRQLNASRSDPCGALDWGDVASRTADVYRTLGVAPAMPVLTTRDPLGADPFAQRELRI</sequence>
<dbReference type="CDD" id="cd03801">
    <property type="entry name" value="GT4_PimA-like"/>
    <property type="match status" value="1"/>
</dbReference>
<comment type="caution">
    <text evidence="4">The sequence shown here is derived from an EMBL/GenBank/DDBJ whole genome shotgun (WGS) entry which is preliminary data.</text>
</comment>
<dbReference type="PANTHER" id="PTHR12526">
    <property type="entry name" value="GLYCOSYLTRANSFERASE"/>
    <property type="match status" value="1"/>
</dbReference>
<dbReference type="InterPro" id="IPR028098">
    <property type="entry name" value="Glyco_trans_4-like_N"/>
</dbReference>
<name>A0A9X2Z0J8_9MYCO</name>
<keyword evidence="5" id="KW-1185">Reference proteome</keyword>
<evidence type="ECO:0000256" key="2">
    <source>
        <dbReference type="ARBA" id="ARBA00022679"/>
    </source>
</evidence>